<dbReference type="InterPro" id="IPR018644">
    <property type="entry name" value="DUF2071"/>
</dbReference>
<dbReference type="SUPFAM" id="SSF160104">
    <property type="entry name" value="Acetoacetate decarboxylase-like"/>
    <property type="match status" value="1"/>
</dbReference>
<dbReference type="Proteomes" id="UP001595998">
    <property type="component" value="Unassembled WGS sequence"/>
</dbReference>
<organism evidence="1 2">
    <name type="scientific">Deinococcus navajonensis</name>
    <dbReference type="NCBI Taxonomy" id="309884"/>
    <lineage>
        <taxon>Bacteria</taxon>
        <taxon>Thermotogati</taxon>
        <taxon>Deinococcota</taxon>
        <taxon>Deinococci</taxon>
        <taxon>Deinococcales</taxon>
        <taxon>Deinococcaceae</taxon>
        <taxon>Deinococcus</taxon>
    </lineage>
</organism>
<sequence length="231" mass="26108">MKPPWILRLAWRDLLFLHWPLPAEALTPHLPDGVTLDTRDGQAWLALVAFNVTGFGVRGVPLQLQFPQINLRTYVRVQDVPGIWTFSLDAAHPLAVVGARWAYQLPYKLAEASLSVEDNWLVFQSSRHNQPDMDSHIRFRPAGPVFRALPGSTEHWLTERRSLYTLGWGQRLWRADVQHEAWPLQVAELARFHSGLPAQVGAVALGAPLAHFARVVHVKGWPPVGQPRDRT</sequence>
<keyword evidence="2" id="KW-1185">Reference proteome</keyword>
<dbReference type="RefSeq" id="WP_380041599.1">
    <property type="nucleotide sequence ID" value="NZ_JBHSEH010000024.1"/>
</dbReference>
<dbReference type="Pfam" id="PF09844">
    <property type="entry name" value="DUF2071"/>
    <property type="match status" value="1"/>
</dbReference>
<dbReference type="PANTHER" id="PTHR39186:SF1">
    <property type="entry name" value="DUF2071 DOMAIN-CONTAINING PROTEIN"/>
    <property type="match status" value="1"/>
</dbReference>
<dbReference type="Gene3D" id="2.40.400.10">
    <property type="entry name" value="Acetoacetate decarboxylase-like"/>
    <property type="match status" value="1"/>
</dbReference>
<proteinExistence type="predicted"/>
<dbReference type="PANTHER" id="PTHR39186">
    <property type="entry name" value="DUF2071 FAMILY PROTEIN"/>
    <property type="match status" value="1"/>
</dbReference>
<name>A0ABV8XQH9_9DEIO</name>
<dbReference type="EMBL" id="JBHSEH010000024">
    <property type="protein sequence ID" value="MFC4427780.1"/>
    <property type="molecule type" value="Genomic_DNA"/>
</dbReference>
<reference evidence="2" key="1">
    <citation type="journal article" date="2019" name="Int. J. Syst. Evol. Microbiol.">
        <title>The Global Catalogue of Microorganisms (GCM) 10K type strain sequencing project: providing services to taxonomists for standard genome sequencing and annotation.</title>
        <authorList>
            <consortium name="The Broad Institute Genomics Platform"/>
            <consortium name="The Broad Institute Genome Sequencing Center for Infectious Disease"/>
            <person name="Wu L."/>
            <person name="Ma J."/>
        </authorList>
    </citation>
    <scope>NUCLEOTIDE SEQUENCE [LARGE SCALE GENOMIC DNA]</scope>
    <source>
        <strain evidence="2">CCUG 56029</strain>
    </source>
</reference>
<comment type="caution">
    <text evidence="1">The sequence shown here is derived from an EMBL/GenBank/DDBJ whole genome shotgun (WGS) entry which is preliminary data.</text>
</comment>
<dbReference type="InterPro" id="IPR023375">
    <property type="entry name" value="ADC_dom_sf"/>
</dbReference>
<protein>
    <submittedName>
        <fullName evidence="1">YqjF family protein</fullName>
    </submittedName>
</protein>
<gene>
    <name evidence="1" type="ORF">ACFOZ9_16295</name>
</gene>
<evidence type="ECO:0000313" key="1">
    <source>
        <dbReference type="EMBL" id="MFC4427780.1"/>
    </source>
</evidence>
<evidence type="ECO:0000313" key="2">
    <source>
        <dbReference type="Proteomes" id="UP001595998"/>
    </source>
</evidence>
<accession>A0ABV8XQH9</accession>